<reference evidence="3" key="1">
    <citation type="submission" date="2025-08" db="UniProtKB">
        <authorList>
            <consortium name="RefSeq"/>
        </authorList>
    </citation>
    <scope>IDENTIFICATION</scope>
</reference>
<dbReference type="InterPro" id="IPR012337">
    <property type="entry name" value="RNaseH-like_sf"/>
</dbReference>
<dbReference type="KEGG" id="pavi:110759503"/>
<dbReference type="InterPro" id="IPR002156">
    <property type="entry name" value="RNaseH_domain"/>
</dbReference>
<dbReference type="InterPro" id="IPR052929">
    <property type="entry name" value="RNase_H-like_EbsB-rel"/>
</dbReference>
<evidence type="ECO:0000313" key="3">
    <source>
        <dbReference type="RefSeq" id="XP_021817260.1"/>
    </source>
</evidence>
<dbReference type="Gene3D" id="3.30.420.10">
    <property type="entry name" value="Ribonuclease H-like superfamily/Ribonuclease H"/>
    <property type="match status" value="1"/>
</dbReference>
<dbReference type="GO" id="GO:0003676">
    <property type="term" value="F:nucleic acid binding"/>
    <property type="evidence" value="ECO:0007669"/>
    <property type="project" value="InterPro"/>
</dbReference>
<accession>A0A6P5SJW7</accession>
<evidence type="ECO:0000313" key="2">
    <source>
        <dbReference type="Proteomes" id="UP000515124"/>
    </source>
</evidence>
<dbReference type="GO" id="GO:0004523">
    <property type="term" value="F:RNA-DNA hybrid ribonuclease activity"/>
    <property type="evidence" value="ECO:0007669"/>
    <property type="project" value="InterPro"/>
</dbReference>
<dbReference type="SUPFAM" id="SSF53098">
    <property type="entry name" value="Ribonuclease H-like"/>
    <property type="match status" value="1"/>
</dbReference>
<proteinExistence type="predicted"/>
<keyword evidence="2" id="KW-1185">Reference proteome</keyword>
<protein>
    <submittedName>
        <fullName evidence="3">Uncharacterized protein LOC110759503</fullName>
    </submittedName>
</protein>
<dbReference type="InterPro" id="IPR036397">
    <property type="entry name" value="RNaseH_sf"/>
</dbReference>
<dbReference type="GeneID" id="110759503"/>
<dbReference type="CDD" id="cd06222">
    <property type="entry name" value="RNase_H_like"/>
    <property type="match status" value="1"/>
</dbReference>
<dbReference type="Proteomes" id="UP000515124">
    <property type="component" value="Unplaced"/>
</dbReference>
<dbReference type="AlphaFoldDB" id="A0A6P5SJW7"/>
<dbReference type="PANTHER" id="PTHR47074:SF48">
    <property type="entry name" value="POLYNUCLEOTIDYL TRANSFERASE, RIBONUCLEASE H-LIKE SUPERFAMILY PROTEIN"/>
    <property type="match status" value="1"/>
</dbReference>
<evidence type="ECO:0000259" key="1">
    <source>
        <dbReference type="Pfam" id="PF13456"/>
    </source>
</evidence>
<feature type="domain" description="RNase H type-1" evidence="1">
    <location>
        <begin position="5"/>
        <end position="127"/>
    </location>
</feature>
<dbReference type="RefSeq" id="XP_021817260.1">
    <property type="nucleotide sequence ID" value="XM_021961568.1"/>
</dbReference>
<organism evidence="2 3">
    <name type="scientific">Prunus avium</name>
    <name type="common">Cherry</name>
    <name type="synonym">Cerasus avium</name>
    <dbReference type="NCBI Taxonomy" id="42229"/>
    <lineage>
        <taxon>Eukaryota</taxon>
        <taxon>Viridiplantae</taxon>
        <taxon>Streptophyta</taxon>
        <taxon>Embryophyta</taxon>
        <taxon>Tracheophyta</taxon>
        <taxon>Spermatophyta</taxon>
        <taxon>Magnoliopsida</taxon>
        <taxon>eudicotyledons</taxon>
        <taxon>Gunneridae</taxon>
        <taxon>Pentapetalae</taxon>
        <taxon>rosids</taxon>
        <taxon>fabids</taxon>
        <taxon>Rosales</taxon>
        <taxon>Rosaceae</taxon>
        <taxon>Amygdaloideae</taxon>
        <taxon>Amygdaleae</taxon>
        <taxon>Prunus</taxon>
    </lineage>
</organism>
<name>A0A6P5SJW7_PRUAV</name>
<sequence length="158" mass="17660">MVKANCDGAWFEQTMRGGFGWVIWDFPGWMMQAGGQGDMLYGLALMAKMDAIRAILLVCHQGGFSQVVVESDSQVAIKMVKGEMAMDIEVDSILFDIQTAIREFQEVIFIFAPRSCNKSAHEVATFACRVGGSYYWDFVPPDWLFNTLAGDANVRVRL</sequence>
<dbReference type="InterPro" id="IPR044730">
    <property type="entry name" value="RNase_H-like_dom_plant"/>
</dbReference>
<dbReference type="PANTHER" id="PTHR47074">
    <property type="entry name" value="BNAC02G40300D PROTEIN"/>
    <property type="match status" value="1"/>
</dbReference>
<dbReference type="Pfam" id="PF13456">
    <property type="entry name" value="RVT_3"/>
    <property type="match status" value="1"/>
</dbReference>
<gene>
    <name evidence="3" type="primary">LOC110759503</name>
</gene>